<dbReference type="RefSeq" id="WP_015658293.1">
    <property type="nucleotide sequence ID" value="NC_020504.1"/>
</dbReference>
<dbReference type="InterPro" id="IPR015510">
    <property type="entry name" value="PGRP"/>
</dbReference>
<keyword evidence="4" id="KW-0325">Glycoprotein</keyword>
<dbReference type="Gene3D" id="3.40.80.10">
    <property type="entry name" value="Peptidoglycan recognition protein-like"/>
    <property type="match status" value="1"/>
</dbReference>
<dbReference type="HOGENOM" id="CLU_016303_0_0_11"/>
<evidence type="ECO:0000256" key="5">
    <source>
        <dbReference type="SAM" id="MobiDB-lite"/>
    </source>
</evidence>
<dbReference type="InterPro" id="IPR002502">
    <property type="entry name" value="Amidase_domain"/>
</dbReference>
<feature type="domain" description="N-acetylmuramoyl-L-alanine amidase" evidence="6">
    <location>
        <begin position="267"/>
        <end position="435"/>
    </location>
</feature>
<dbReference type="SMART" id="SM00191">
    <property type="entry name" value="Int_alpha"/>
    <property type="match status" value="6"/>
</dbReference>
<feature type="compositionally biased region" description="Low complexity" evidence="5">
    <location>
        <begin position="182"/>
        <end position="236"/>
    </location>
</feature>
<keyword evidence="9" id="KW-1185">Reference proteome</keyword>
<keyword evidence="3" id="KW-0677">Repeat</keyword>
<dbReference type="PROSITE" id="PS51470">
    <property type="entry name" value="FG_GAP"/>
    <property type="match status" value="1"/>
</dbReference>
<evidence type="ECO:0000256" key="2">
    <source>
        <dbReference type="ARBA" id="ARBA00022729"/>
    </source>
</evidence>
<feature type="region of interest" description="Disordered" evidence="5">
    <location>
        <begin position="154"/>
        <end position="253"/>
    </location>
</feature>
<dbReference type="PANTHER" id="PTHR11022:SF41">
    <property type="entry name" value="PEPTIDOGLYCAN-RECOGNITION PROTEIN LC-RELATED"/>
    <property type="match status" value="1"/>
</dbReference>
<gene>
    <name evidence="8" type="ORF">BN159_3537</name>
</gene>
<dbReference type="EMBL" id="HE971709">
    <property type="protein sequence ID" value="CCK27916.1"/>
    <property type="molecule type" value="Genomic_DNA"/>
</dbReference>
<dbReference type="GO" id="GO:0008745">
    <property type="term" value="F:N-acetylmuramoyl-L-alanine amidase activity"/>
    <property type="evidence" value="ECO:0007669"/>
    <property type="project" value="InterPro"/>
</dbReference>
<evidence type="ECO:0000259" key="7">
    <source>
        <dbReference type="SMART" id="SM00701"/>
    </source>
</evidence>
<dbReference type="SMART" id="SM00644">
    <property type="entry name" value="Ami_2"/>
    <property type="match status" value="1"/>
</dbReference>
<sequence length="890" mass="90303">MSPRRTHAYKPLSLKRRAWLTVGAVVLSGAGVVTYAMADQSSQSDDKAAERGPSVHTLKLENKGGGRKGLAKRDTEQFSAVVVTWDDPEATTKGTPEVRTRDVETGDWSPWRQVVLDPSQADGKEAERAALRGGTESVWTGASDGVEVRVVNADGTEVGGQPAGMDVKLLDPGTDPEGDLDPAAFVAETPTPTETASPTETSTPTETVSATPTESDPASPTATTSESPTDSGSPTATPTPTPTVPEARPSTVVKPPIITQAEWGASTKYNGTPEYGTDIKAAVIHHTGVDTDNKLSCAESRARMRTIQQGHLGQGWFDVGYNFVVDKCGQIFEGRSGGMDLPVIGAHDAGFNTDTLGISYIGNFETAKPTKAALDAIARVVAWKFGMYGIDPTGKVTLTSRAPLNYSGNKVAEGTSITLPRVFGHRDTNATACPGANLYPKVSGIATLAKTPGISHALATADVNRDGVSDLVAGTPKANRVTVVPGSIDGPAPASRIGFTQNTAGVPGTSESGDAFGTATAWGDVNGDGHADLAIGSPGEDDTSGNADRGQVTVLYGPALNTGFSYTTTGVTAAGAKLGSAVTVGDFNGDGKADVFSAGTGKGGTYNVRLTGGSTTYGSLTTATGAIAYLDAATGDFNRDGYSDVALNYRDTGGIGRVVRFAGSANGLTKAGVLSVKGGRSVAVGDFNGNGYDDLVIGQPVASESGAVSGGQITMLFGTSTGFTTTGMKVIHQDTSGVPDTNESGDAFGISVSAGDYNADGYADVLTGARNEDLTRSGVSYANAGAVALVKGSSTGLTGSGAVAISQDTTSVPGAAEAGDLFGTSVSLTDLSGFGRADLTIGADGEDGTDGVLLHIPSNSTGLGYGDSVIYSKTALGTPTDGGLGQVLAP</sequence>
<dbReference type="eggNOG" id="COG5479">
    <property type="taxonomic scope" value="Bacteria"/>
</dbReference>
<dbReference type="CDD" id="cd06583">
    <property type="entry name" value="PGRP"/>
    <property type="match status" value="1"/>
</dbReference>
<evidence type="ECO:0000313" key="8">
    <source>
        <dbReference type="EMBL" id="CCK27916.1"/>
    </source>
</evidence>
<dbReference type="GO" id="GO:0009253">
    <property type="term" value="P:peptidoglycan catabolic process"/>
    <property type="evidence" value="ECO:0007669"/>
    <property type="project" value="InterPro"/>
</dbReference>
<dbReference type="InterPro" id="IPR013519">
    <property type="entry name" value="Int_alpha_beta-p"/>
</dbReference>
<accession>K4QV39</accession>
<dbReference type="InterPro" id="IPR006619">
    <property type="entry name" value="PGRP_domain_met/bac"/>
</dbReference>
<organism evidence="8 9">
    <name type="scientific">Streptomyces davaonensis (strain DSM 101723 / JCM 4913 / KCC S-0913 / 768)</name>
    <dbReference type="NCBI Taxonomy" id="1214101"/>
    <lineage>
        <taxon>Bacteria</taxon>
        <taxon>Bacillati</taxon>
        <taxon>Actinomycetota</taxon>
        <taxon>Actinomycetes</taxon>
        <taxon>Kitasatosporales</taxon>
        <taxon>Streptomycetaceae</taxon>
        <taxon>Streptomyces</taxon>
    </lineage>
</organism>
<dbReference type="Gene3D" id="2.130.10.130">
    <property type="entry name" value="Integrin alpha, N-terminal"/>
    <property type="match status" value="3"/>
</dbReference>
<evidence type="ECO:0000259" key="6">
    <source>
        <dbReference type="SMART" id="SM00644"/>
    </source>
</evidence>
<dbReference type="GO" id="GO:0008270">
    <property type="term" value="F:zinc ion binding"/>
    <property type="evidence" value="ECO:0007669"/>
    <property type="project" value="InterPro"/>
</dbReference>
<dbReference type="PANTHER" id="PTHR11022">
    <property type="entry name" value="PEPTIDOGLYCAN RECOGNITION PROTEIN"/>
    <property type="match status" value="1"/>
</dbReference>
<dbReference type="Pfam" id="PF01510">
    <property type="entry name" value="Amidase_2"/>
    <property type="match status" value="1"/>
</dbReference>
<evidence type="ECO:0000256" key="3">
    <source>
        <dbReference type="ARBA" id="ARBA00022737"/>
    </source>
</evidence>
<dbReference type="InterPro" id="IPR028994">
    <property type="entry name" value="Integrin_alpha_N"/>
</dbReference>
<dbReference type="InterPro" id="IPR013517">
    <property type="entry name" value="FG-GAP"/>
</dbReference>
<evidence type="ECO:0000256" key="1">
    <source>
        <dbReference type="ARBA" id="ARBA00007553"/>
    </source>
</evidence>
<dbReference type="Proteomes" id="UP000008043">
    <property type="component" value="Chromosome"/>
</dbReference>
<dbReference type="SMART" id="SM00701">
    <property type="entry name" value="PGRP"/>
    <property type="match status" value="1"/>
</dbReference>
<comment type="similarity">
    <text evidence="1">Belongs to the N-acetylmuramoyl-L-alanine amidase 2 family.</text>
</comment>
<feature type="domain" description="Peptidoglycan recognition protein family" evidence="7">
    <location>
        <begin position="255"/>
        <end position="403"/>
    </location>
</feature>
<name>K4QV39_STRDJ</name>
<dbReference type="AlphaFoldDB" id="K4QV39"/>
<dbReference type="PATRIC" id="fig|1214101.3.peg.3588"/>
<dbReference type="InterPro" id="IPR036505">
    <property type="entry name" value="Amidase/PGRP_sf"/>
</dbReference>
<dbReference type="SUPFAM" id="SSF55846">
    <property type="entry name" value="N-acetylmuramoyl-L-alanine amidase-like"/>
    <property type="match status" value="1"/>
</dbReference>
<dbReference type="Pfam" id="PF01839">
    <property type="entry name" value="FG-GAP"/>
    <property type="match status" value="3"/>
</dbReference>
<proteinExistence type="inferred from homology"/>
<evidence type="ECO:0000313" key="9">
    <source>
        <dbReference type="Proteomes" id="UP000008043"/>
    </source>
</evidence>
<dbReference type="Pfam" id="PF13517">
    <property type="entry name" value="FG-GAP_3"/>
    <property type="match status" value="1"/>
</dbReference>
<dbReference type="SUPFAM" id="SSF69318">
    <property type="entry name" value="Integrin alpha N-terminal domain"/>
    <property type="match status" value="1"/>
</dbReference>
<protein>
    <submittedName>
        <fullName evidence="8">FG-GAP repeat-containing protein</fullName>
    </submittedName>
</protein>
<dbReference type="OrthoDB" id="514320at2"/>
<keyword evidence="2" id="KW-0732">Signal</keyword>
<evidence type="ECO:0000256" key="4">
    <source>
        <dbReference type="ARBA" id="ARBA00023180"/>
    </source>
</evidence>
<reference evidence="8 9" key="1">
    <citation type="journal article" date="2012" name="J. Bacteriol.">
        <title>Genome sequence of the bacterium Streptomyces davawensis JCM 4913 and heterologous production of the unique antibiotic roseoflavin.</title>
        <authorList>
            <person name="Jankowitsch F."/>
            <person name="Schwarz J."/>
            <person name="Ruckert C."/>
            <person name="Gust B."/>
            <person name="Szczepanowski R."/>
            <person name="Blom J."/>
            <person name="Pelzer S."/>
            <person name="Kalinowski J."/>
            <person name="Mack M."/>
        </authorList>
    </citation>
    <scope>NUCLEOTIDE SEQUENCE [LARGE SCALE GENOMIC DNA]</scope>
    <source>
        <strain evidence="9">DSM 101723 / JCM 4913 / KCC S-0913 / 768</strain>
    </source>
</reference>
<dbReference type="eggNOG" id="COG5555">
    <property type="taxonomic scope" value="Bacteria"/>
</dbReference>
<dbReference type="KEGG" id="sdv:BN159_3537"/>